<accession>C8X6G8</accession>
<feature type="transmembrane region" description="Helical" evidence="5">
    <location>
        <begin position="32"/>
        <end position="50"/>
    </location>
</feature>
<feature type="transmembrane region" description="Helical" evidence="5">
    <location>
        <begin position="333"/>
        <end position="356"/>
    </location>
</feature>
<comment type="subcellular location">
    <subcellularLocation>
        <location evidence="1">Membrane</location>
        <topology evidence="1">Multi-pass membrane protein</topology>
    </subcellularLocation>
</comment>
<keyword evidence="4 5" id="KW-0472">Membrane</keyword>
<feature type="domain" description="STAS" evidence="6">
    <location>
        <begin position="441"/>
        <end position="561"/>
    </location>
</feature>
<dbReference type="InterPro" id="IPR001902">
    <property type="entry name" value="SLC26A/SulP_fam"/>
</dbReference>
<feature type="transmembrane region" description="Helical" evidence="5">
    <location>
        <begin position="389"/>
        <end position="413"/>
    </location>
</feature>
<dbReference type="KEGG" id="nml:Namu_2454"/>
<dbReference type="GO" id="GO:0016020">
    <property type="term" value="C:membrane"/>
    <property type="evidence" value="ECO:0007669"/>
    <property type="project" value="UniProtKB-SubCell"/>
</dbReference>
<protein>
    <submittedName>
        <fullName evidence="7">Sulfate transporter</fullName>
    </submittedName>
</protein>
<feature type="transmembrane region" description="Helical" evidence="5">
    <location>
        <begin position="140"/>
        <end position="159"/>
    </location>
</feature>
<feature type="transmembrane region" description="Helical" evidence="5">
    <location>
        <begin position="249"/>
        <end position="272"/>
    </location>
</feature>
<dbReference type="InterPro" id="IPR011547">
    <property type="entry name" value="SLC26A/SulP_dom"/>
</dbReference>
<evidence type="ECO:0000256" key="4">
    <source>
        <dbReference type="ARBA" id="ARBA00023136"/>
    </source>
</evidence>
<dbReference type="Proteomes" id="UP000002218">
    <property type="component" value="Chromosome"/>
</dbReference>
<dbReference type="STRING" id="479431.Namu_2454"/>
<dbReference type="EMBL" id="CP001737">
    <property type="protein sequence ID" value="ACV78823.1"/>
    <property type="molecule type" value="Genomic_DNA"/>
</dbReference>
<dbReference type="Pfam" id="PF01740">
    <property type="entry name" value="STAS"/>
    <property type="match status" value="1"/>
</dbReference>
<keyword evidence="8" id="KW-1185">Reference proteome</keyword>
<dbReference type="AlphaFoldDB" id="C8X6G8"/>
<dbReference type="FunCoup" id="C8X6G8">
    <property type="interactions" value="135"/>
</dbReference>
<feature type="transmembrane region" description="Helical" evidence="5">
    <location>
        <begin position="107"/>
        <end position="128"/>
    </location>
</feature>
<feature type="transmembrane region" description="Helical" evidence="5">
    <location>
        <begin position="185"/>
        <end position="203"/>
    </location>
</feature>
<evidence type="ECO:0000313" key="8">
    <source>
        <dbReference type="Proteomes" id="UP000002218"/>
    </source>
</evidence>
<dbReference type="SUPFAM" id="SSF52091">
    <property type="entry name" value="SpoIIaa-like"/>
    <property type="match status" value="1"/>
</dbReference>
<proteinExistence type="predicted"/>
<name>C8X6G8_NAKMY</name>
<dbReference type="GO" id="GO:0055085">
    <property type="term" value="P:transmembrane transport"/>
    <property type="evidence" value="ECO:0007669"/>
    <property type="project" value="InterPro"/>
</dbReference>
<dbReference type="OrthoDB" id="9769739at2"/>
<feature type="transmembrane region" description="Helical" evidence="5">
    <location>
        <begin position="210"/>
        <end position="229"/>
    </location>
</feature>
<organism evidence="7 8">
    <name type="scientific">Nakamurella multipartita (strain ATCC 700099 / DSM 44233 / CIP 104796 / JCM 9543 / NBRC 105858 / Y-104)</name>
    <name type="common">Microsphaera multipartita</name>
    <dbReference type="NCBI Taxonomy" id="479431"/>
    <lineage>
        <taxon>Bacteria</taxon>
        <taxon>Bacillati</taxon>
        <taxon>Actinomycetota</taxon>
        <taxon>Actinomycetes</taxon>
        <taxon>Nakamurellales</taxon>
        <taxon>Nakamurellaceae</taxon>
        <taxon>Nakamurella</taxon>
    </lineage>
</organism>
<evidence type="ECO:0000259" key="6">
    <source>
        <dbReference type="PROSITE" id="PS50801"/>
    </source>
</evidence>
<dbReference type="InterPro" id="IPR002645">
    <property type="entry name" value="STAS_dom"/>
</dbReference>
<feature type="transmembrane region" description="Helical" evidence="5">
    <location>
        <begin position="56"/>
        <end position="75"/>
    </location>
</feature>
<dbReference type="Gene3D" id="3.30.750.24">
    <property type="entry name" value="STAS domain"/>
    <property type="match status" value="1"/>
</dbReference>
<keyword evidence="3 5" id="KW-1133">Transmembrane helix</keyword>
<dbReference type="PROSITE" id="PS50801">
    <property type="entry name" value="STAS"/>
    <property type="match status" value="1"/>
</dbReference>
<gene>
    <name evidence="7" type="ordered locus">Namu_2454</name>
</gene>
<dbReference type="eggNOG" id="COG0659">
    <property type="taxonomic scope" value="Bacteria"/>
</dbReference>
<feature type="transmembrane region" description="Helical" evidence="5">
    <location>
        <begin position="82"/>
        <end position="101"/>
    </location>
</feature>
<evidence type="ECO:0000256" key="3">
    <source>
        <dbReference type="ARBA" id="ARBA00022989"/>
    </source>
</evidence>
<sequence>MKGWRRVNCLTPLLGGAGQFRSYRRSWLSRDVLAGLTVAAYLVPQVMAYAEVAGLPPVVGLWAIIGPLAIYAFVGSSRQLSVGPESTTALMTAVVLMPLAAGDPVRYASLAATLALLTGAICLLGRLLRLGFLADLLSKPVLIGYMAGVAVIMIVGQLAKVTGVPVSGDDLLGEMASFVRGIDQIRWPTVILSLALVLTLFAFQHFAPRLPGPLITVVLAAAVVALFSLGEHGIDVVGAVPVGLPTPALPGLGMDSLSVLAIPAVGVAFVGYTDNVLTARAFALKQNQSIDANQEWLALGLANASSSVFHGFPVSSSGSRTAIAAAVGARTQLYSLVAMVVVLVTLLAAGPLLAVFPRPALGALVVYAAVKLIDGPELRRIAAFRKSELVTTVAVIGLGVIVGVVVAIALSVVDLLRRVARPHDGILGYVPGVAGMHDVDDYPSAQCVPGLVVYRYDAPLCFANAEDFRHRALAAVEVGGNGAGGERVQWFIMNAEANVGIDITAADTLGQLAAELDRRGIVFAMARVKQDLLADLDAIGFVGQIGSQRIYPTLPTAVEGYLTWYRTSHGQLPQGVHQSPLPTDPLA</sequence>
<dbReference type="InterPro" id="IPR036513">
    <property type="entry name" value="STAS_dom_sf"/>
</dbReference>
<evidence type="ECO:0000256" key="5">
    <source>
        <dbReference type="SAM" id="Phobius"/>
    </source>
</evidence>
<evidence type="ECO:0000256" key="1">
    <source>
        <dbReference type="ARBA" id="ARBA00004141"/>
    </source>
</evidence>
<evidence type="ECO:0000256" key="2">
    <source>
        <dbReference type="ARBA" id="ARBA00022692"/>
    </source>
</evidence>
<dbReference type="NCBIfam" id="TIGR00815">
    <property type="entry name" value="sulP"/>
    <property type="match status" value="1"/>
</dbReference>
<dbReference type="InParanoid" id="C8X6G8"/>
<dbReference type="HOGENOM" id="CLU_003182_13_0_11"/>
<keyword evidence="2 5" id="KW-0812">Transmembrane</keyword>
<reference evidence="8" key="1">
    <citation type="submission" date="2009-09" db="EMBL/GenBank/DDBJ databases">
        <title>The complete genome of Nakamurella multipartita DSM 44233.</title>
        <authorList>
            <consortium name="US DOE Joint Genome Institute (JGI-PGF)"/>
            <person name="Lucas S."/>
            <person name="Copeland A."/>
            <person name="Lapidus A."/>
            <person name="Glavina del Rio T."/>
            <person name="Dalin E."/>
            <person name="Tice H."/>
            <person name="Bruce D."/>
            <person name="Goodwin L."/>
            <person name="Pitluck S."/>
            <person name="Kyrpides N."/>
            <person name="Mavromatis K."/>
            <person name="Ivanova N."/>
            <person name="Ovchinnikova G."/>
            <person name="Sims D."/>
            <person name="Meincke L."/>
            <person name="Brettin T."/>
            <person name="Detter J.C."/>
            <person name="Han C."/>
            <person name="Larimer F."/>
            <person name="Land M."/>
            <person name="Hauser L."/>
            <person name="Markowitz V."/>
            <person name="Cheng J.-F."/>
            <person name="Hugenholtz P."/>
            <person name="Woyke T."/>
            <person name="Wu D."/>
            <person name="Klenk H.-P."/>
            <person name="Eisen J.A."/>
        </authorList>
    </citation>
    <scope>NUCLEOTIDE SEQUENCE [LARGE SCALE GENOMIC DNA]</scope>
    <source>
        <strain evidence="8">ATCC 700099 / DSM 44233 / CIP 104796 / JCM 9543 / NBRC 105858 / Y-104</strain>
    </source>
</reference>
<dbReference type="Pfam" id="PF00916">
    <property type="entry name" value="Sulfate_transp"/>
    <property type="match status" value="1"/>
</dbReference>
<dbReference type="PANTHER" id="PTHR11814">
    <property type="entry name" value="SULFATE TRANSPORTER"/>
    <property type="match status" value="1"/>
</dbReference>
<dbReference type="CDD" id="cd07042">
    <property type="entry name" value="STAS_SulP_like_sulfate_transporter"/>
    <property type="match status" value="1"/>
</dbReference>
<reference evidence="7 8" key="2">
    <citation type="journal article" date="2010" name="Stand. Genomic Sci.">
        <title>Complete genome sequence of Nakamurella multipartita type strain (Y-104).</title>
        <authorList>
            <person name="Tice H."/>
            <person name="Mayilraj S."/>
            <person name="Sims D."/>
            <person name="Lapidus A."/>
            <person name="Nolan M."/>
            <person name="Lucas S."/>
            <person name="Glavina Del Rio T."/>
            <person name="Copeland A."/>
            <person name="Cheng J.F."/>
            <person name="Meincke L."/>
            <person name="Bruce D."/>
            <person name="Goodwin L."/>
            <person name="Pitluck S."/>
            <person name="Ivanova N."/>
            <person name="Mavromatis K."/>
            <person name="Ovchinnikova G."/>
            <person name="Pati A."/>
            <person name="Chen A."/>
            <person name="Palaniappan K."/>
            <person name="Land M."/>
            <person name="Hauser L."/>
            <person name="Chang Y.J."/>
            <person name="Jeffries C.D."/>
            <person name="Detter J.C."/>
            <person name="Brettin T."/>
            <person name="Rohde M."/>
            <person name="Goker M."/>
            <person name="Bristow J."/>
            <person name="Eisen J.A."/>
            <person name="Markowitz V."/>
            <person name="Hugenholtz P."/>
            <person name="Kyrpides N.C."/>
            <person name="Klenk H.P."/>
            <person name="Chen F."/>
        </authorList>
    </citation>
    <scope>NUCLEOTIDE SEQUENCE [LARGE SCALE GENOMIC DNA]</scope>
    <source>
        <strain evidence="8">ATCC 700099 / DSM 44233 / CIP 104796 / JCM 9543 / NBRC 105858 / Y-104</strain>
    </source>
</reference>
<evidence type="ECO:0000313" key="7">
    <source>
        <dbReference type="EMBL" id="ACV78823.1"/>
    </source>
</evidence>